<evidence type="ECO:0000256" key="1">
    <source>
        <dbReference type="SAM" id="SignalP"/>
    </source>
</evidence>
<dbReference type="Gene3D" id="2.60.40.1090">
    <property type="entry name" value="Fimbrial-type adhesion domain"/>
    <property type="match status" value="1"/>
</dbReference>
<proteinExistence type="predicted"/>
<dbReference type="Proteomes" id="UP000247485">
    <property type="component" value="Unassembled WGS sequence"/>
</dbReference>
<dbReference type="GO" id="GO:0009289">
    <property type="term" value="C:pilus"/>
    <property type="evidence" value="ECO:0007669"/>
    <property type="project" value="InterPro"/>
</dbReference>
<comment type="caution">
    <text evidence="2">The sequence shown here is derived from an EMBL/GenBank/DDBJ whole genome shotgun (WGS) entry which is preliminary data.</text>
</comment>
<name>A0A318FYN7_KLEOX</name>
<feature type="signal peptide" evidence="1">
    <location>
        <begin position="1"/>
        <end position="22"/>
    </location>
</feature>
<dbReference type="InterPro" id="IPR008966">
    <property type="entry name" value="Adhesion_dom_sf"/>
</dbReference>
<dbReference type="RefSeq" id="WP_110272599.1">
    <property type="nucleotide sequence ID" value="NZ_QJJG01000002.1"/>
</dbReference>
<dbReference type="EMBL" id="QJJG01000002">
    <property type="protein sequence ID" value="PXW48566.1"/>
    <property type="molecule type" value="Genomic_DNA"/>
</dbReference>
<dbReference type="AlphaFoldDB" id="A0A318FYN7"/>
<reference evidence="2 3" key="1">
    <citation type="submission" date="2018-05" db="EMBL/GenBank/DDBJ databases">
        <title>Freshwater and sediment microbial communities from various areas in North America, analyzing microbe dynamics in response to fracking.</title>
        <authorList>
            <person name="Lamendella R."/>
        </authorList>
    </citation>
    <scope>NUCLEOTIDE SEQUENCE [LARGE SCALE GENOMIC DNA]</scope>
    <source>
        <strain evidence="2 3">67</strain>
    </source>
</reference>
<dbReference type="SUPFAM" id="SSF49401">
    <property type="entry name" value="Bacterial adhesins"/>
    <property type="match status" value="1"/>
</dbReference>
<feature type="chain" id="PRO_5016290556" evidence="1">
    <location>
        <begin position="23"/>
        <end position="166"/>
    </location>
</feature>
<dbReference type="PROSITE" id="PS51257">
    <property type="entry name" value="PROKAR_LIPOPROTEIN"/>
    <property type="match status" value="1"/>
</dbReference>
<dbReference type="PANTHER" id="PTHR33420">
    <property type="entry name" value="FIMBRIAL SUBUNIT ELFA-RELATED"/>
    <property type="match status" value="1"/>
</dbReference>
<dbReference type="InterPro" id="IPR036937">
    <property type="entry name" value="Adhesion_dom_fimbrial_sf"/>
</dbReference>
<dbReference type="InterPro" id="IPR050263">
    <property type="entry name" value="Bact_Fimbrial_Adh_Pro"/>
</dbReference>
<sequence length="166" mass="17467">MKWTYLRWFLTGAFAISCRLQAADVTITVNGKVVAKPCTISTPTATVELGDLYTFNLISPGAASSWHSIALDLSNCPVGTSKVTATFSGTTDSTGYYKNQGTAGNLQLELQDTSGITLNNGASKTVSVNNTTQSASFPLQVRAQTVNGGATQGSIQAVINVTYTWS</sequence>
<evidence type="ECO:0000313" key="3">
    <source>
        <dbReference type="Proteomes" id="UP000247485"/>
    </source>
</evidence>
<gene>
    <name evidence="2" type="ORF">DET57_102173</name>
</gene>
<keyword evidence="1" id="KW-0732">Signal</keyword>
<evidence type="ECO:0000313" key="2">
    <source>
        <dbReference type="EMBL" id="PXW48566.1"/>
    </source>
</evidence>
<dbReference type="GO" id="GO:0043709">
    <property type="term" value="P:cell adhesion involved in single-species biofilm formation"/>
    <property type="evidence" value="ECO:0007669"/>
    <property type="project" value="TreeGrafter"/>
</dbReference>
<dbReference type="PANTHER" id="PTHR33420:SF27">
    <property type="entry name" value="PROTEIN FIMG"/>
    <property type="match status" value="1"/>
</dbReference>
<organism evidence="2 3">
    <name type="scientific">Klebsiella oxytoca</name>
    <dbReference type="NCBI Taxonomy" id="571"/>
    <lineage>
        <taxon>Bacteria</taxon>
        <taxon>Pseudomonadati</taxon>
        <taxon>Pseudomonadota</taxon>
        <taxon>Gammaproteobacteria</taxon>
        <taxon>Enterobacterales</taxon>
        <taxon>Enterobacteriaceae</taxon>
        <taxon>Klebsiella/Raoultella group</taxon>
        <taxon>Klebsiella</taxon>
    </lineage>
</organism>
<protein>
    <submittedName>
        <fullName evidence="2">Minor fimbrial subunit</fullName>
    </submittedName>
</protein>
<accession>A0A318FYN7</accession>